<keyword evidence="3 7" id="KW-0032">Aminotransferase</keyword>
<comment type="function">
    <text evidence="7">The glycine cleavage system catalyzes the degradation of glycine.</text>
</comment>
<reference evidence="10" key="1">
    <citation type="submission" date="2021-01" db="EMBL/GenBank/DDBJ databases">
        <authorList>
            <consortium name="Genoscope - CEA"/>
            <person name="William W."/>
        </authorList>
    </citation>
    <scope>NUCLEOTIDE SEQUENCE</scope>
</reference>
<feature type="domain" description="GCVT N-terminal" evidence="8">
    <location>
        <begin position="29"/>
        <end position="283"/>
    </location>
</feature>
<dbReference type="InterPro" id="IPR013977">
    <property type="entry name" value="GcvT_C"/>
</dbReference>
<keyword evidence="4 7" id="KW-0808">Transferase</keyword>
<evidence type="ECO:0000256" key="4">
    <source>
        <dbReference type="ARBA" id="ARBA00022679"/>
    </source>
</evidence>
<gene>
    <name evidence="10" type="ORF">POCTA_138.1.T0530097</name>
</gene>
<evidence type="ECO:0000256" key="3">
    <source>
        <dbReference type="ARBA" id="ARBA00022576"/>
    </source>
</evidence>
<dbReference type="OrthoDB" id="10263536at2759"/>
<dbReference type="GO" id="GO:0005960">
    <property type="term" value="C:glycine cleavage complex"/>
    <property type="evidence" value="ECO:0007669"/>
    <property type="project" value="InterPro"/>
</dbReference>
<evidence type="ECO:0000259" key="9">
    <source>
        <dbReference type="Pfam" id="PF08669"/>
    </source>
</evidence>
<evidence type="ECO:0000256" key="1">
    <source>
        <dbReference type="ARBA" id="ARBA00008609"/>
    </source>
</evidence>
<dbReference type="Pfam" id="PF08669">
    <property type="entry name" value="GCV_T_C"/>
    <property type="match status" value="1"/>
</dbReference>
<evidence type="ECO:0000313" key="11">
    <source>
        <dbReference type="Proteomes" id="UP000683925"/>
    </source>
</evidence>
<dbReference type="AlphaFoldDB" id="A0A8S1UVU7"/>
<keyword evidence="7" id="KW-0809">Transit peptide</keyword>
<dbReference type="PANTHER" id="PTHR43757">
    <property type="entry name" value="AMINOMETHYLTRANSFERASE"/>
    <property type="match status" value="1"/>
</dbReference>
<dbReference type="PIRSF" id="PIRSF006487">
    <property type="entry name" value="GcvT"/>
    <property type="match status" value="1"/>
</dbReference>
<evidence type="ECO:0000256" key="6">
    <source>
        <dbReference type="ARBA" id="ARBA00047665"/>
    </source>
</evidence>
<sequence length="398" mass="45260">MKQMILIAFKQQNMKKISYSFTQLMKLHLHDYHVNLKAKMVPFAGYDMPVQYPQGVLKEHLYCRESCGLFDVSHMGQVKVFGEDRMKFVETLTTGEFQTKKSGQSVLCLILNEKAGIIDDTIVAKRDDHIHIVVNAGNKFIDMKQMDKIIKDYNYKVQYEYLKDKPLIAVQGPNAHKVLNEVFGTEYNLDKIPFMFMVNIQKNGIDYQINRCGYTGEDGYEISVESSKAQELCEKLLATKMAQFCGLGARDSLRLEAGLCLHGHEMDDTISPYEAKLMWTVRKPNKETGKYNESAAFIGRDALPQRQKDAKFKRMGFITQSGIARPPCDIEFQGQKVGSVTSGTYSPNLKKGLGFAFINNEYAKDGTQLQADIRGSKVNITLSPTPFVPQRYYKPEKK</sequence>
<dbReference type="GO" id="GO:0006546">
    <property type="term" value="P:glycine catabolic process"/>
    <property type="evidence" value="ECO:0007669"/>
    <property type="project" value="InterPro"/>
</dbReference>
<evidence type="ECO:0000256" key="2">
    <source>
        <dbReference type="ARBA" id="ARBA00012616"/>
    </source>
</evidence>
<dbReference type="InterPro" id="IPR006223">
    <property type="entry name" value="GcvT"/>
</dbReference>
<evidence type="ECO:0000313" key="10">
    <source>
        <dbReference type="EMBL" id="CAD8169218.1"/>
    </source>
</evidence>
<dbReference type="InterPro" id="IPR006222">
    <property type="entry name" value="GCVT_N"/>
</dbReference>
<keyword evidence="11" id="KW-1185">Reference proteome</keyword>
<dbReference type="Proteomes" id="UP000683925">
    <property type="component" value="Unassembled WGS sequence"/>
</dbReference>
<evidence type="ECO:0000256" key="7">
    <source>
        <dbReference type="RuleBase" id="RU003981"/>
    </source>
</evidence>
<dbReference type="NCBIfam" id="NF001567">
    <property type="entry name" value="PRK00389.1"/>
    <property type="match status" value="1"/>
</dbReference>
<comment type="subunit">
    <text evidence="7">The glycine cleavage system is composed of four proteins: P, T, L and H.</text>
</comment>
<comment type="catalytic activity">
    <reaction evidence="6 7">
        <text>N(6)-[(R)-S(8)-aminomethyldihydrolipoyl]-L-lysyl-[protein] + (6S)-5,6,7,8-tetrahydrofolate = N(6)-[(R)-dihydrolipoyl]-L-lysyl-[protein] + (6R)-5,10-methylene-5,6,7,8-tetrahydrofolate + NH4(+)</text>
        <dbReference type="Rhea" id="RHEA:16945"/>
        <dbReference type="Rhea" id="RHEA-COMP:10475"/>
        <dbReference type="Rhea" id="RHEA-COMP:10492"/>
        <dbReference type="ChEBI" id="CHEBI:15636"/>
        <dbReference type="ChEBI" id="CHEBI:28938"/>
        <dbReference type="ChEBI" id="CHEBI:57453"/>
        <dbReference type="ChEBI" id="CHEBI:83100"/>
        <dbReference type="ChEBI" id="CHEBI:83143"/>
        <dbReference type="EC" id="2.1.2.10"/>
    </reaction>
</comment>
<dbReference type="NCBIfam" id="TIGR00528">
    <property type="entry name" value="gcvT"/>
    <property type="match status" value="1"/>
</dbReference>
<comment type="similarity">
    <text evidence="1 7">Belongs to the GcvT family.</text>
</comment>
<dbReference type="GO" id="GO:0004047">
    <property type="term" value="F:aminomethyltransferase activity"/>
    <property type="evidence" value="ECO:0007669"/>
    <property type="project" value="UniProtKB-EC"/>
</dbReference>
<evidence type="ECO:0000256" key="5">
    <source>
        <dbReference type="ARBA" id="ARBA00031395"/>
    </source>
</evidence>
<dbReference type="GO" id="GO:0008483">
    <property type="term" value="F:transaminase activity"/>
    <property type="evidence" value="ECO:0007669"/>
    <property type="project" value="UniProtKB-KW"/>
</dbReference>
<dbReference type="EMBL" id="CAJJDP010000053">
    <property type="protein sequence ID" value="CAD8169218.1"/>
    <property type="molecule type" value="Genomic_DNA"/>
</dbReference>
<accession>A0A8S1UVU7</accession>
<evidence type="ECO:0000259" key="8">
    <source>
        <dbReference type="Pfam" id="PF01571"/>
    </source>
</evidence>
<name>A0A8S1UVU7_PAROT</name>
<organism evidence="10 11">
    <name type="scientific">Paramecium octaurelia</name>
    <dbReference type="NCBI Taxonomy" id="43137"/>
    <lineage>
        <taxon>Eukaryota</taxon>
        <taxon>Sar</taxon>
        <taxon>Alveolata</taxon>
        <taxon>Ciliophora</taxon>
        <taxon>Intramacronucleata</taxon>
        <taxon>Oligohymenophorea</taxon>
        <taxon>Peniculida</taxon>
        <taxon>Parameciidae</taxon>
        <taxon>Paramecium</taxon>
    </lineage>
</organism>
<proteinExistence type="inferred from homology"/>
<dbReference type="Pfam" id="PF01571">
    <property type="entry name" value="GCV_T"/>
    <property type="match status" value="1"/>
</dbReference>
<feature type="domain" description="Aminomethyltransferase C-terminal" evidence="9">
    <location>
        <begin position="314"/>
        <end position="388"/>
    </location>
</feature>
<dbReference type="InterPro" id="IPR028896">
    <property type="entry name" value="GcvT/YgfZ/DmdA"/>
</dbReference>
<keyword evidence="7" id="KW-0496">Mitochondrion</keyword>
<comment type="subcellular location">
    <subcellularLocation>
        <location evidence="7">Mitochondrion</location>
    </subcellularLocation>
</comment>
<dbReference type="EC" id="2.1.2.10" evidence="2 7"/>
<dbReference type="OMA" id="MPVQYPA"/>
<protein>
    <recommendedName>
        <fullName evidence="2 7">Aminomethyltransferase</fullName>
        <ecNumber evidence="2 7">2.1.2.10</ecNumber>
    </recommendedName>
    <alternativeName>
        <fullName evidence="5 7">Glycine cleavage system T protein</fullName>
    </alternativeName>
</protein>
<comment type="caution">
    <text evidence="10">The sequence shown here is derived from an EMBL/GenBank/DDBJ whole genome shotgun (WGS) entry which is preliminary data.</text>
</comment>
<dbReference type="PANTHER" id="PTHR43757:SF2">
    <property type="entry name" value="AMINOMETHYLTRANSFERASE, MITOCHONDRIAL"/>
    <property type="match status" value="1"/>
</dbReference>
<dbReference type="GO" id="GO:0005739">
    <property type="term" value="C:mitochondrion"/>
    <property type="evidence" value="ECO:0007669"/>
    <property type="project" value="UniProtKB-SubCell"/>
</dbReference>